<dbReference type="InterPro" id="IPR000644">
    <property type="entry name" value="CBS_dom"/>
</dbReference>
<feature type="compositionally biased region" description="Low complexity" evidence="1">
    <location>
        <begin position="83"/>
        <end position="95"/>
    </location>
</feature>
<dbReference type="AlphaFoldDB" id="A0AAD7Q3D3"/>
<dbReference type="PANTHER" id="PTHR12064">
    <property type="entry name" value="METAL TRANSPORTER CNNM"/>
    <property type="match status" value="1"/>
</dbReference>
<proteinExistence type="predicted"/>
<feature type="domain" description="CBS" evidence="2">
    <location>
        <begin position="23"/>
        <end position="51"/>
    </location>
</feature>
<dbReference type="GO" id="GO:0010960">
    <property type="term" value="P:magnesium ion homeostasis"/>
    <property type="evidence" value="ECO:0007669"/>
    <property type="project" value="InterPro"/>
</dbReference>
<accession>A0AAD7Q3D3</accession>
<dbReference type="InterPro" id="IPR045095">
    <property type="entry name" value="ACDP"/>
</dbReference>
<dbReference type="PANTHER" id="PTHR12064:SF72">
    <property type="entry name" value="CBS DOMAIN PROTEIN"/>
    <property type="match status" value="1"/>
</dbReference>
<reference evidence="3" key="1">
    <citation type="journal article" date="2023" name="Science">
        <title>Elucidation of the pathway for biosynthesis of saponin adjuvants from the soapbark tree.</title>
        <authorList>
            <person name="Reed J."/>
            <person name="Orme A."/>
            <person name="El-Demerdash A."/>
            <person name="Owen C."/>
            <person name="Martin L.B.B."/>
            <person name="Misra R.C."/>
            <person name="Kikuchi S."/>
            <person name="Rejzek M."/>
            <person name="Martin A.C."/>
            <person name="Harkess A."/>
            <person name="Leebens-Mack J."/>
            <person name="Louveau T."/>
            <person name="Stephenson M.J."/>
            <person name="Osbourn A."/>
        </authorList>
    </citation>
    <scope>NUCLEOTIDE SEQUENCE</scope>
    <source>
        <strain evidence="3">S10</strain>
    </source>
</reference>
<dbReference type="Pfam" id="PF00571">
    <property type="entry name" value="CBS"/>
    <property type="match status" value="1"/>
</dbReference>
<keyword evidence="4" id="KW-1185">Reference proteome</keyword>
<dbReference type="SUPFAM" id="SSF54631">
    <property type="entry name" value="CBS-domain pair"/>
    <property type="match status" value="1"/>
</dbReference>
<evidence type="ECO:0000313" key="4">
    <source>
        <dbReference type="Proteomes" id="UP001163823"/>
    </source>
</evidence>
<name>A0AAD7Q3D3_QUISA</name>
<sequence length="95" mass="10727">MQLDNGLRLNYSHGEQETGYISRAEVESLPIVSDEEVIGIVTMEDVMEELLQEDILDETDAYVNVHKKIRINLPPSQRSPLVSSRRGSFSSISIH</sequence>
<gene>
    <name evidence="3" type="ORF">O6P43_004254</name>
</gene>
<dbReference type="GO" id="GO:0030026">
    <property type="term" value="P:intracellular manganese ion homeostasis"/>
    <property type="evidence" value="ECO:0007669"/>
    <property type="project" value="TreeGrafter"/>
</dbReference>
<protein>
    <submittedName>
        <fullName evidence="3">DUF21 domain-containing protein</fullName>
    </submittedName>
</protein>
<comment type="caution">
    <text evidence="3">The sequence shown here is derived from an EMBL/GenBank/DDBJ whole genome shotgun (WGS) entry which is preliminary data.</text>
</comment>
<feature type="region of interest" description="Disordered" evidence="1">
    <location>
        <begin position="75"/>
        <end position="95"/>
    </location>
</feature>
<dbReference type="Proteomes" id="UP001163823">
    <property type="component" value="Chromosome 3"/>
</dbReference>
<evidence type="ECO:0000256" key="1">
    <source>
        <dbReference type="SAM" id="MobiDB-lite"/>
    </source>
</evidence>
<organism evidence="3 4">
    <name type="scientific">Quillaja saponaria</name>
    <name type="common">Soap bark tree</name>
    <dbReference type="NCBI Taxonomy" id="32244"/>
    <lineage>
        <taxon>Eukaryota</taxon>
        <taxon>Viridiplantae</taxon>
        <taxon>Streptophyta</taxon>
        <taxon>Embryophyta</taxon>
        <taxon>Tracheophyta</taxon>
        <taxon>Spermatophyta</taxon>
        <taxon>Magnoliopsida</taxon>
        <taxon>eudicotyledons</taxon>
        <taxon>Gunneridae</taxon>
        <taxon>Pentapetalae</taxon>
        <taxon>rosids</taxon>
        <taxon>fabids</taxon>
        <taxon>Fabales</taxon>
        <taxon>Quillajaceae</taxon>
        <taxon>Quillaja</taxon>
    </lineage>
</organism>
<dbReference type="GO" id="GO:0005737">
    <property type="term" value="C:cytoplasm"/>
    <property type="evidence" value="ECO:0007669"/>
    <property type="project" value="TreeGrafter"/>
</dbReference>
<dbReference type="EMBL" id="JARAOO010000003">
    <property type="protein sequence ID" value="KAJ7974133.1"/>
    <property type="molecule type" value="Genomic_DNA"/>
</dbReference>
<dbReference type="InterPro" id="IPR046342">
    <property type="entry name" value="CBS_dom_sf"/>
</dbReference>
<evidence type="ECO:0000259" key="2">
    <source>
        <dbReference type="Pfam" id="PF00571"/>
    </source>
</evidence>
<evidence type="ECO:0000313" key="3">
    <source>
        <dbReference type="EMBL" id="KAJ7974133.1"/>
    </source>
</evidence>
<dbReference type="KEGG" id="qsa:O6P43_004254"/>
<dbReference type="Gene3D" id="3.10.580.10">
    <property type="entry name" value="CBS-domain"/>
    <property type="match status" value="1"/>
</dbReference>